<organism evidence="2 3">
    <name type="scientific">Camelliibacillus cellulosilyticus</name>
    <dbReference type="NCBI Taxonomy" id="2174486"/>
    <lineage>
        <taxon>Bacteria</taxon>
        <taxon>Bacillati</taxon>
        <taxon>Bacillota</taxon>
        <taxon>Bacilli</taxon>
        <taxon>Bacillales</taxon>
        <taxon>Sporolactobacillaceae</taxon>
        <taxon>Camelliibacillus</taxon>
    </lineage>
</organism>
<reference evidence="3" key="1">
    <citation type="journal article" date="2019" name="Int. J. Syst. Evol. Microbiol.">
        <title>The Global Catalogue of Microorganisms (GCM) 10K type strain sequencing project: providing services to taxonomists for standard genome sequencing and annotation.</title>
        <authorList>
            <consortium name="The Broad Institute Genomics Platform"/>
            <consortium name="The Broad Institute Genome Sequencing Center for Infectious Disease"/>
            <person name="Wu L."/>
            <person name="Ma J."/>
        </authorList>
    </citation>
    <scope>NUCLEOTIDE SEQUENCE [LARGE SCALE GENOMIC DNA]</scope>
    <source>
        <strain evidence="3">CGMCC 1.16306</strain>
    </source>
</reference>
<keyword evidence="1" id="KW-0812">Transmembrane</keyword>
<keyword evidence="1" id="KW-1133">Transmembrane helix</keyword>
<feature type="transmembrane region" description="Helical" evidence="1">
    <location>
        <begin position="171"/>
        <end position="186"/>
    </location>
</feature>
<evidence type="ECO:0000256" key="1">
    <source>
        <dbReference type="SAM" id="Phobius"/>
    </source>
</evidence>
<gene>
    <name evidence="2" type="ORF">ACFO4N_07620</name>
</gene>
<evidence type="ECO:0000313" key="3">
    <source>
        <dbReference type="Proteomes" id="UP001596022"/>
    </source>
</evidence>
<dbReference type="EMBL" id="JBHSFW010000002">
    <property type="protein sequence ID" value="MFC4618603.1"/>
    <property type="molecule type" value="Genomic_DNA"/>
</dbReference>
<feature type="transmembrane region" description="Helical" evidence="1">
    <location>
        <begin position="140"/>
        <end position="159"/>
    </location>
</feature>
<feature type="transmembrane region" description="Helical" evidence="1">
    <location>
        <begin position="77"/>
        <end position="100"/>
    </location>
</feature>
<protein>
    <recommendedName>
        <fullName evidence="4">Prolipoprotein diacylglyceryl transferase</fullName>
    </recommendedName>
</protein>
<dbReference type="RefSeq" id="WP_376845645.1">
    <property type="nucleotide sequence ID" value="NZ_JBHSFW010000002.1"/>
</dbReference>
<feature type="transmembrane region" description="Helical" evidence="1">
    <location>
        <begin position="112"/>
        <end position="134"/>
    </location>
</feature>
<accession>A0ABV9GNS4</accession>
<feature type="transmembrane region" description="Helical" evidence="1">
    <location>
        <begin position="46"/>
        <end position="65"/>
    </location>
</feature>
<proteinExistence type="predicted"/>
<dbReference type="Proteomes" id="UP001596022">
    <property type="component" value="Unassembled WGS sequence"/>
</dbReference>
<evidence type="ECO:0008006" key="4">
    <source>
        <dbReference type="Google" id="ProtNLM"/>
    </source>
</evidence>
<name>A0ABV9GNS4_9BACL</name>
<sequence>MGEVWSFGPIMVKEVWLVYFVTGIVVYIGVRWLMARQAVDKAILDPLWTAFFWFLIVWKVSYGLLHPLRTLDHPGSLLYFTGGTRGVFLALAAVVLYFYWTARKERTSIVPYFKWGLMIVIMASGVHHLLAILLHLSTNILYSFLQCLVAGLFVGIELFKRDHRPSIRQKILWYCLLELGLTYFTFQDPLFLGFSLTQWILMIISVLIITSLLFARNHAREDG</sequence>
<comment type="caution">
    <text evidence="2">The sequence shown here is derived from an EMBL/GenBank/DDBJ whole genome shotgun (WGS) entry which is preliminary data.</text>
</comment>
<evidence type="ECO:0000313" key="2">
    <source>
        <dbReference type="EMBL" id="MFC4618603.1"/>
    </source>
</evidence>
<feature type="transmembrane region" description="Helical" evidence="1">
    <location>
        <begin position="192"/>
        <end position="215"/>
    </location>
</feature>
<keyword evidence="1" id="KW-0472">Membrane</keyword>
<keyword evidence="3" id="KW-1185">Reference proteome</keyword>
<feature type="transmembrane region" description="Helical" evidence="1">
    <location>
        <begin position="16"/>
        <end position="34"/>
    </location>
</feature>